<reference evidence="3 4" key="1">
    <citation type="submission" date="2020-12" db="EMBL/GenBank/DDBJ databases">
        <title>Genome sequence of clinical Mycobacterium intracellulare strains.</title>
        <authorList>
            <person name="Tateishi Y."/>
            <person name="Matsumoto S."/>
            <person name="Fukushima Y."/>
            <person name="Nakajima C."/>
            <person name="Suzuki Y."/>
        </authorList>
    </citation>
    <scope>NUCLEOTIDE SEQUENCE [LARGE SCALE GENOMIC DNA]</scope>
    <source>
        <strain evidence="3 4">M018</strain>
    </source>
</reference>
<sequence>MSSIPPADGDRKRGEAGRSGSPLGQASGAPRKAAVLGKPIAHSKSPQLHLAAYRALGLTGWTYDRIECDADQLPGVVGGLGPEWVGVSVTMPGKFAALAFADERTERAERVGSANTLVRTPAGWRADNTDIDGVAGALGSTASGWALVCGSGGTAPAAVAGLAQLGVGGITVVARNPGKAARLVELGHAMGVATRFCDLDGGGLADEVASADVLVSTIPADVAARYAGTFAGIGVLLDAVYDPWPTPLAAAVSAAGGRVISGVQMLLHQAFAQVEQFTGLPAPREAMACALEASD</sequence>
<dbReference type="GO" id="GO:0050661">
    <property type="term" value="F:NADP binding"/>
    <property type="evidence" value="ECO:0007669"/>
    <property type="project" value="TreeGrafter"/>
</dbReference>
<dbReference type="Proteomes" id="UP000595205">
    <property type="component" value="Chromosome"/>
</dbReference>
<keyword evidence="2" id="KW-0057">Aromatic amino acid biosynthesis</keyword>
<dbReference type="Pfam" id="PF18317">
    <property type="entry name" value="SDH_C"/>
    <property type="match status" value="1"/>
</dbReference>
<evidence type="ECO:0000313" key="3">
    <source>
        <dbReference type="EMBL" id="BCP00585.1"/>
    </source>
</evidence>
<dbReference type="GO" id="GO:0005829">
    <property type="term" value="C:cytosol"/>
    <property type="evidence" value="ECO:0007669"/>
    <property type="project" value="TreeGrafter"/>
</dbReference>
<keyword evidence="2" id="KW-0028">Amino-acid biosynthesis</keyword>
<dbReference type="AlphaFoldDB" id="A0A7R7MV25"/>
<organism evidence="3 4">
    <name type="scientific">Mycobacterium intracellulare</name>
    <dbReference type="NCBI Taxonomy" id="1767"/>
    <lineage>
        <taxon>Bacteria</taxon>
        <taxon>Bacillati</taxon>
        <taxon>Actinomycetota</taxon>
        <taxon>Actinomycetes</taxon>
        <taxon>Mycobacteriales</taxon>
        <taxon>Mycobacteriaceae</taxon>
        <taxon>Mycobacterium</taxon>
        <taxon>Mycobacterium avium complex (MAC)</taxon>
    </lineage>
</organism>
<accession>A0A7R7MV25</accession>
<comment type="pathway">
    <text evidence="1">Metabolic intermediate biosynthesis; chorismate biosynthesis; chorismate from D-erythrose 4-phosphate and phosphoenolpyruvate: step 4/7.</text>
</comment>
<dbReference type="SUPFAM" id="SSF53223">
    <property type="entry name" value="Aminoacid dehydrogenase-like, N-terminal domain"/>
    <property type="match status" value="1"/>
</dbReference>
<dbReference type="Gene3D" id="3.40.50.720">
    <property type="entry name" value="NAD(P)-binding Rossmann-like Domain"/>
    <property type="match status" value="1"/>
</dbReference>
<dbReference type="Gene3D" id="3.40.50.10860">
    <property type="entry name" value="Leucine Dehydrogenase, chain A, domain 1"/>
    <property type="match status" value="1"/>
</dbReference>
<evidence type="ECO:0000256" key="2">
    <source>
        <dbReference type="ARBA" id="ARBA00023141"/>
    </source>
</evidence>
<dbReference type="FunFam" id="3.40.50.10860:FF:000018">
    <property type="entry name" value="Shikimate 5-dehydrogenase AroE"/>
    <property type="match status" value="1"/>
</dbReference>
<dbReference type="GO" id="GO:0019632">
    <property type="term" value="P:shikimate metabolic process"/>
    <property type="evidence" value="ECO:0007669"/>
    <property type="project" value="TreeGrafter"/>
</dbReference>
<dbReference type="PANTHER" id="PTHR21089">
    <property type="entry name" value="SHIKIMATE DEHYDROGENASE"/>
    <property type="match status" value="1"/>
</dbReference>
<dbReference type="InterPro" id="IPR013708">
    <property type="entry name" value="Shikimate_DH-bd_N"/>
</dbReference>
<dbReference type="GO" id="GO:0009073">
    <property type="term" value="P:aromatic amino acid family biosynthetic process"/>
    <property type="evidence" value="ECO:0007669"/>
    <property type="project" value="UniProtKB-KW"/>
</dbReference>
<dbReference type="InterPro" id="IPR022893">
    <property type="entry name" value="Shikimate_DH_fam"/>
</dbReference>
<dbReference type="InterPro" id="IPR010110">
    <property type="entry name" value="Shikimate_DH_AroM-type"/>
</dbReference>
<evidence type="ECO:0000256" key="1">
    <source>
        <dbReference type="ARBA" id="ARBA00004871"/>
    </source>
</evidence>
<dbReference type="NCBIfam" id="NF001311">
    <property type="entry name" value="PRK00258.1-3"/>
    <property type="match status" value="1"/>
</dbReference>
<evidence type="ECO:0000313" key="4">
    <source>
        <dbReference type="Proteomes" id="UP000595205"/>
    </source>
</evidence>
<dbReference type="CDD" id="cd01065">
    <property type="entry name" value="NAD_bind_Shikimate_DH"/>
    <property type="match status" value="1"/>
</dbReference>
<dbReference type="Pfam" id="PF08501">
    <property type="entry name" value="Shikimate_dh_N"/>
    <property type="match status" value="1"/>
</dbReference>
<proteinExistence type="predicted"/>
<protein>
    <submittedName>
        <fullName evidence="3">Shikimate dehydrogenase</fullName>
    </submittedName>
</protein>
<dbReference type="GO" id="GO:0009423">
    <property type="term" value="P:chorismate biosynthetic process"/>
    <property type="evidence" value="ECO:0007669"/>
    <property type="project" value="TreeGrafter"/>
</dbReference>
<dbReference type="SUPFAM" id="SSF51735">
    <property type="entry name" value="NAD(P)-binding Rossmann-fold domains"/>
    <property type="match status" value="1"/>
</dbReference>
<dbReference type="InterPro" id="IPR046346">
    <property type="entry name" value="Aminoacid_DH-like_N_sf"/>
</dbReference>
<name>A0A7R7MV25_MYCIT</name>
<dbReference type="InterPro" id="IPR036291">
    <property type="entry name" value="NAD(P)-bd_dom_sf"/>
</dbReference>
<dbReference type="GO" id="GO:0004764">
    <property type="term" value="F:shikimate 3-dehydrogenase (NADP+) activity"/>
    <property type="evidence" value="ECO:0007669"/>
    <property type="project" value="InterPro"/>
</dbReference>
<dbReference type="NCBIfam" id="TIGR01809">
    <property type="entry name" value="Shik-DH-AROM"/>
    <property type="match status" value="1"/>
</dbReference>
<dbReference type="EMBL" id="AP024255">
    <property type="protein sequence ID" value="BCP00585.1"/>
    <property type="molecule type" value="Genomic_DNA"/>
</dbReference>
<dbReference type="InterPro" id="IPR041121">
    <property type="entry name" value="SDH_C"/>
</dbReference>
<dbReference type="OMA" id="AIYVMRR"/>
<gene>
    <name evidence="3" type="primary">aroE</name>
    <name evidence="3" type="ORF">MINTM018_33540</name>
</gene>
<dbReference type="PANTHER" id="PTHR21089:SF1">
    <property type="entry name" value="BIFUNCTIONAL 3-DEHYDROQUINATE DEHYDRATASE_SHIKIMATE DEHYDROGENASE, CHLOROPLASTIC"/>
    <property type="match status" value="1"/>
</dbReference>